<organism evidence="2">
    <name type="scientific">viral metagenome</name>
    <dbReference type="NCBI Taxonomy" id="1070528"/>
    <lineage>
        <taxon>unclassified sequences</taxon>
        <taxon>metagenomes</taxon>
        <taxon>organismal metagenomes</taxon>
    </lineage>
</organism>
<evidence type="ECO:0000313" key="2">
    <source>
        <dbReference type="EMBL" id="QHT92352.1"/>
    </source>
</evidence>
<reference evidence="2" key="1">
    <citation type="journal article" date="2020" name="Nature">
        <title>Giant virus diversity and host interactions through global metagenomics.</title>
        <authorList>
            <person name="Schulz F."/>
            <person name="Roux S."/>
            <person name="Paez-Espino D."/>
            <person name="Jungbluth S."/>
            <person name="Walsh D.A."/>
            <person name="Denef V.J."/>
            <person name="McMahon K.D."/>
            <person name="Konstantinidis K.T."/>
            <person name="Eloe-Fadrosh E.A."/>
            <person name="Kyrpides N.C."/>
            <person name="Woyke T."/>
        </authorList>
    </citation>
    <scope>NUCLEOTIDE SEQUENCE</scope>
    <source>
        <strain evidence="2">GVMAG-M-3300023184-88</strain>
    </source>
</reference>
<dbReference type="AlphaFoldDB" id="A0A6C0IHB9"/>
<feature type="region of interest" description="Disordered" evidence="1">
    <location>
        <begin position="209"/>
        <end position="248"/>
    </location>
</feature>
<proteinExistence type="predicted"/>
<protein>
    <submittedName>
        <fullName evidence="2">Uncharacterized protein</fullName>
    </submittedName>
</protein>
<name>A0A6C0IHB9_9ZZZZ</name>
<dbReference type="EMBL" id="MN740183">
    <property type="protein sequence ID" value="QHT92352.1"/>
    <property type="molecule type" value="Genomic_DNA"/>
</dbReference>
<evidence type="ECO:0000256" key="1">
    <source>
        <dbReference type="SAM" id="MobiDB-lite"/>
    </source>
</evidence>
<sequence>MDKPDFIMEVPEVEPNEKPIATPDLIPLKTPELRRAEIKPVVTEPIAKQMPEKRAQHTEIIYDRLPSEALQWIKPQQKKKGHFALLPEDESALDARLQKDAGVTAEYSKEIKTKDRKSVPDVTLTKDNQTVCKVHFKLYNKKDEFNQALWYVHLFFYDYSNETQMSKIKECMISFFKGHDSAKAYPQALPQALPQAYPKVLPQAYPKALHRRHSTKKNKHKHRTNHRTNHRQKLTHKHAQLKRQPHVA</sequence>
<accession>A0A6C0IHB9</accession>